<dbReference type="GO" id="GO:1990573">
    <property type="term" value="P:potassium ion import across plasma membrane"/>
    <property type="evidence" value="ECO:0007669"/>
    <property type="project" value="TreeGrafter"/>
</dbReference>
<feature type="transmembrane region" description="Helical" evidence="6">
    <location>
        <begin position="635"/>
        <end position="653"/>
    </location>
</feature>
<protein>
    <submittedName>
        <fullName evidence="9">Solute carrier family 12 member 7-like</fullName>
    </submittedName>
</protein>
<reference evidence="9 10" key="1">
    <citation type="submission" date="2015-08" db="EMBL/GenBank/DDBJ databases">
        <title>The genome of the Asian arowana (Scleropages formosus).</title>
        <authorList>
            <person name="Tan M.H."/>
            <person name="Gan H.M."/>
            <person name="Croft L.J."/>
            <person name="Austin C.M."/>
        </authorList>
    </citation>
    <scope>NUCLEOTIDE SEQUENCE [LARGE SCALE GENOMIC DNA]</scope>
    <source>
        <strain evidence="9">Aro1</strain>
    </source>
</reference>
<proteinExistence type="predicted"/>
<comment type="subcellular location">
    <subcellularLocation>
        <location evidence="1">Membrane</location>
        <topology evidence="1">Multi-pass membrane protein</topology>
    </subcellularLocation>
</comment>
<evidence type="ECO:0000259" key="7">
    <source>
        <dbReference type="Pfam" id="PF00324"/>
    </source>
</evidence>
<evidence type="ECO:0000256" key="2">
    <source>
        <dbReference type="ARBA" id="ARBA00022692"/>
    </source>
</evidence>
<gene>
    <name evidence="9" type="ORF">Z043_124115</name>
</gene>
<evidence type="ECO:0000259" key="8">
    <source>
        <dbReference type="Pfam" id="PF03522"/>
    </source>
</evidence>
<evidence type="ECO:0000313" key="10">
    <source>
        <dbReference type="Proteomes" id="UP000034805"/>
    </source>
</evidence>
<evidence type="ECO:0000256" key="6">
    <source>
        <dbReference type="SAM" id="Phobius"/>
    </source>
</evidence>
<dbReference type="Gene3D" id="1.20.1740.10">
    <property type="entry name" value="Amino acid/polyamine transporter I"/>
    <property type="match status" value="2"/>
</dbReference>
<feature type="domain" description="SLC12A transporter C-terminal" evidence="8">
    <location>
        <begin position="762"/>
        <end position="879"/>
    </location>
</feature>
<comment type="caution">
    <text evidence="9">The sequence shown here is derived from an EMBL/GenBank/DDBJ whole genome shotgun (WGS) entry which is preliminary data.</text>
</comment>
<feature type="region of interest" description="Disordered" evidence="5">
    <location>
        <begin position="1062"/>
        <end position="1094"/>
    </location>
</feature>
<keyword evidence="2 6" id="KW-0812">Transmembrane</keyword>
<feature type="transmembrane region" description="Helical" evidence="6">
    <location>
        <begin position="292"/>
        <end position="311"/>
    </location>
</feature>
<dbReference type="GO" id="GO:0006884">
    <property type="term" value="P:cell volume homeostasis"/>
    <property type="evidence" value="ECO:0007669"/>
    <property type="project" value="TreeGrafter"/>
</dbReference>
<dbReference type="FunFam" id="1.20.1740.10:FF:000049">
    <property type="entry name" value="Solute carrier family 12 (potassium/chloride transporter), member 4"/>
    <property type="match status" value="1"/>
</dbReference>
<evidence type="ECO:0000256" key="4">
    <source>
        <dbReference type="ARBA" id="ARBA00023136"/>
    </source>
</evidence>
<evidence type="ECO:0000256" key="1">
    <source>
        <dbReference type="ARBA" id="ARBA00004141"/>
    </source>
</evidence>
<evidence type="ECO:0000313" key="9">
    <source>
        <dbReference type="EMBL" id="KPP58089.1"/>
    </source>
</evidence>
<feature type="domain" description="Amino acid permease/ SLC12A" evidence="7">
    <location>
        <begin position="634"/>
        <end position="746"/>
    </location>
</feature>
<dbReference type="Pfam" id="PF03522">
    <property type="entry name" value="SLC12"/>
    <property type="match status" value="1"/>
</dbReference>
<name>A0A0N8JVG7_SCLFO</name>
<feature type="transmembrane region" description="Helical" evidence="6">
    <location>
        <begin position="267"/>
        <end position="286"/>
    </location>
</feature>
<feature type="compositionally biased region" description="Low complexity" evidence="5">
    <location>
        <begin position="906"/>
        <end position="918"/>
    </location>
</feature>
<keyword evidence="3 6" id="KW-1133">Transmembrane helix</keyword>
<dbReference type="InterPro" id="IPR018491">
    <property type="entry name" value="SLC12_C"/>
</dbReference>
<dbReference type="GO" id="GO:0007268">
    <property type="term" value="P:chemical synaptic transmission"/>
    <property type="evidence" value="ECO:0007669"/>
    <property type="project" value="TreeGrafter"/>
</dbReference>
<dbReference type="GO" id="GO:0015379">
    <property type="term" value="F:potassium:chloride symporter activity"/>
    <property type="evidence" value="ECO:0007669"/>
    <property type="project" value="TreeGrafter"/>
</dbReference>
<feature type="region of interest" description="Disordered" evidence="5">
    <location>
        <begin position="906"/>
        <end position="926"/>
    </location>
</feature>
<evidence type="ECO:0000256" key="3">
    <source>
        <dbReference type="ARBA" id="ARBA00022989"/>
    </source>
</evidence>
<feature type="transmembrane region" description="Helical" evidence="6">
    <location>
        <begin position="403"/>
        <end position="427"/>
    </location>
</feature>
<dbReference type="GO" id="GO:0005886">
    <property type="term" value="C:plasma membrane"/>
    <property type="evidence" value="ECO:0007669"/>
    <property type="project" value="TreeGrafter"/>
</dbReference>
<dbReference type="GO" id="GO:0045202">
    <property type="term" value="C:synapse"/>
    <property type="evidence" value="ECO:0007669"/>
    <property type="project" value="GOC"/>
</dbReference>
<dbReference type="GO" id="GO:0055064">
    <property type="term" value="P:chloride ion homeostasis"/>
    <property type="evidence" value="ECO:0007669"/>
    <property type="project" value="TreeGrafter"/>
</dbReference>
<feature type="transmembrane region" description="Helical" evidence="6">
    <location>
        <begin position="134"/>
        <end position="157"/>
    </location>
</feature>
<feature type="transmembrane region" description="Helical" evidence="6">
    <location>
        <begin position="665"/>
        <end position="689"/>
    </location>
</feature>
<dbReference type="Proteomes" id="UP000034805">
    <property type="component" value="Unassembled WGS sequence"/>
</dbReference>
<dbReference type="InterPro" id="IPR004841">
    <property type="entry name" value="AA-permease/SLC12A_dom"/>
</dbReference>
<feature type="transmembrane region" description="Helical" evidence="6">
    <location>
        <begin position="216"/>
        <end position="246"/>
    </location>
</feature>
<dbReference type="InterPro" id="IPR004842">
    <property type="entry name" value="SLC12A_fam"/>
</dbReference>
<keyword evidence="4 6" id="KW-0472">Membrane</keyword>
<organism evidence="9 10">
    <name type="scientific">Scleropages formosus</name>
    <name type="common">Asian bonytongue</name>
    <name type="synonym">Osteoglossum formosum</name>
    <dbReference type="NCBI Taxonomy" id="113540"/>
    <lineage>
        <taxon>Eukaryota</taxon>
        <taxon>Metazoa</taxon>
        <taxon>Chordata</taxon>
        <taxon>Craniata</taxon>
        <taxon>Vertebrata</taxon>
        <taxon>Euteleostomi</taxon>
        <taxon>Actinopterygii</taxon>
        <taxon>Neopterygii</taxon>
        <taxon>Teleostei</taxon>
        <taxon>Osteoglossocephala</taxon>
        <taxon>Osteoglossomorpha</taxon>
        <taxon>Osteoglossiformes</taxon>
        <taxon>Osteoglossidae</taxon>
        <taxon>Scleropages</taxon>
    </lineage>
</organism>
<feature type="domain" description="Amino acid permease/ SLC12A" evidence="7">
    <location>
        <begin position="140"/>
        <end position="312"/>
    </location>
</feature>
<feature type="transmembrane region" description="Helical" evidence="6">
    <location>
        <begin position="169"/>
        <end position="196"/>
    </location>
</feature>
<dbReference type="AlphaFoldDB" id="A0A0N8JVG7"/>
<dbReference type="GO" id="GO:0055075">
    <property type="term" value="P:potassium ion homeostasis"/>
    <property type="evidence" value="ECO:0007669"/>
    <property type="project" value="TreeGrafter"/>
</dbReference>
<sequence>MIQVVQQGIERYEVRGGRGPGSSHLVARRDARGFRKPLRLEDGAPGGTSRRGFDFAESRNHVDEGAFEGAFRRFAERQQLNAVTVCTFFCEDWEPTVPLVLALRNVLVRRTRCSCERDAIGAVTSRRQEPNPQMGTFIGVYLPCMQNILGVILFLRLTWIVGTAGVLETFAIVFMCCSCTMLTAISMSAIATNGVVPAGGSYYMISRSLGPEFGGAVGLCFYLGTTFAGSMYILGTIEIFLTYIVPNAAIFAAEKKEDAAEAMLNNMRIYGTCCLLFMALVVFVGVKYVNKLALVFLSCVVLSILATYAGVIKTVIEPPDFPCSMNEWLRGGAVQSARFVCLLGNRSLENHDFDKCLKTEVFGNATVSTELWKLFCDSPFLNASCDEYFASNNVSEIQGIPGLLSGVISGQCSALGLLVVVLVLGLYCSSHKLVAHNVLACPSQATEDRRACGSATEATEATEAGALEALLRFPVLLVDNLWSNYGPTGMLVEKKGQPSLPAQDASRDGYLPYVFNDIATSFMLLVGIYFPSVTGTPVAPLRPPAVIFRFLRIMAGSNRSGDLRDAQRSIPTGTILAIATTSFIWGRGVRSRQSERRAHWPPSSPCECESCAGPPPSAPPGAPASQPVTVFTCRFFLMCYLFVNLACAVQTLLRTPNWRPRFKFYHWTLSFLGMSLCLSLMFISSWYYALVAMLIAGCIYKYIEYRGAEKEWGDGIRGLSLNAARYALIRLEEAPPHTKNWRPQLLVLLNLDAELGVKHRRLLSFTTQLKAGKGLTIIGSVLEGTYMSKAAEAKRSEQVRGAALHDDKVPSHLLSASLVFPQNVKSAMLAEKTKGFCHVVASSNLRDGFSHLIQTAGLGGMKHNSVLMAWPTSWKHTQDSVSRRNFIGELRSSLFLSEFRGSAASRRSRTSPGISGTDSGTGSGAEFGRTDASRRFWVWRKCKMRLFTVAQLDDNSIQMKKDLQMFLYQLRLDAEVEVVEMHERDISAFTYEKTLVMEQRSQMLKQMQLSRTEREREVPVCTRPRHAVTEEPLSVTETRARNFRLVGLESLVFCVRDAAQSPPAPKLHVTGHRVPRPSRDALSVSHARNPTRSV</sequence>
<evidence type="ECO:0000256" key="5">
    <source>
        <dbReference type="SAM" id="MobiDB-lite"/>
    </source>
</evidence>
<dbReference type="Pfam" id="PF00324">
    <property type="entry name" value="AA_permease"/>
    <property type="match status" value="2"/>
</dbReference>
<dbReference type="PANTHER" id="PTHR11827">
    <property type="entry name" value="SOLUTE CARRIER FAMILY 12, CATION COTRANSPORTERS"/>
    <property type="match status" value="1"/>
</dbReference>
<accession>A0A0N8JVG7</accession>
<dbReference type="EMBL" id="JARO02014701">
    <property type="protein sequence ID" value="KPP58089.1"/>
    <property type="molecule type" value="Genomic_DNA"/>
</dbReference>
<dbReference type="PANTHER" id="PTHR11827:SF47">
    <property type="entry name" value="SOLUTE CARRIER FAMILY 12 MEMBER 7"/>
    <property type="match status" value="1"/>
</dbReference>